<protein>
    <submittedName>
        <fullName evidence="1">Uncharacterized protein</fullName>
    </submittedName>
</protein>
<dbReference type="eggNOG" id="KOG1121">
    <property type="taxonomic scope" value="Eukaryota"/>
</dbReference>
<name>A0A1X7T318_AMPQE</name>
<dbReference type="SUPFAM" id="SSF53098">
    <property type="entry name" value="Ribonuclease H-like"/>
    <property type="match status" value="1"/>
</dbReference>
<reference evidence="1" key="1">
    <citation type="submission" date="2017-05" db="UniProtKB">
        <authorList>
            <consortium name="EnsemblMetazoa"/>
        </authorList>
    </citation>
    <scope>IDENTIFICATION</scope>
</reference>
<organism evidence="1">
    <name type="scientific">Amphimedon queenslandica</name>
    <name type="common">Sponge</name>
    <dbReference type="NCBI Taxonomy" id="400682"/>
    <lineage>
        <taxon>Eukaryota</taxon>
        <taxon>Metazoa</taxon>
        <taxon>Porifera</taxon>
        <taxon>Demospongiae</taxon>
        <taxon>Heteroscleromorpha</taxon>
        <taxon>Haplosclerida</taxon>
        <taxon>Niphatidae</taxon>
        <taxon>Amphimedon</taxon>
    </lineage>
</organism>
<evidence type="ECO:0000313" key="1">
    <source>
        <dbReference type="EnsemblMetazoa" id="Aqu2.1.08852_001"/>
    </source>
</evidence>
<dbReference type="EnsemblMetazoa" id="Aqu2.1.08852_001">
    <property type="protein sequence ID" value="Aqu2.1.08852_001"/>
    <property type="gene ID" value="Aqu2.1.08852"/>
</dbReference>
<dbReference type="AlphaFoldDB" id="A0A1X7T318"/>
<proteinExistence type="predicted"/>
<accession>A0A1X7T318</accession>
<dbReference type="InterPro" id="IPR012337">
    <property type="entry name" value="RNaseH-like_sf"/>
</dbReference>
<dbReference type="InParanoid" id="A0A1X7T318"/>
<sequence>MVDRILEQEEVIRRTLSSDRKTSHLVPTWQDIDVLQAIHTALSPLSSLTDILSADSYVTVSAVIPLLHLIDNKFLKEESTDTHLKHDIKKCIKDDLNERYSNMGEDIEVIVKT</sequence>
<dbReference type="OrthoDB" id="1607513at2759"/>